<dbReference type="Gene3D" id="1.10.472.10">
    <property type="entry name" value="Cyclin-like"/>
    <property type="match status" value="2"/>
</dbReference>
<evidence type="ECO:0000313" key="4">
    <source>
        <dbReference type="EMBL" id="KAF3586230.1"/>
    </source>
</evidence>
<gene>
    <name evidence="4" type="ORF">F2Q69_00026478</name>
</gene>
<comment type="caution">
    <text evidence="4">The sequence shown here is derived from an EMBL/GenBank/DDBJ whole genome shotgun (WGS) entry which is preliminary data.</text>
</comment>
<dbReference type="PANTHER" id="PTHR10177">
    <property type="entry name" value="CYCLINS"/>
    <property type="match status" value="1"/>
</dbReference>
<proteinExistence type="predicted"/>
<evidence type="ECO:0000256" key="1">
    <source>
        <dbReference type="ARBA" id="ARBA00022618"/>
    </source>
</evidence>
<sequence length="175" mass="20568">MEGLNFEKCEECGVMIAIAVFDMHECGEKRSEVKRFKCVSSGKYEEVSVPVVDDLILISDKAYTRREVLDMEKLMANTLQFNFSLPTPYVFMRRFLKAAQSDKKQPQNDRLSQWNLLSKMAWNPISGGSQRLCSDYYDQDRETRRLSDGRRDTGLRNWRGKEKHFLEDADWVHQR</sequence>
<dbReference type="InterPro" id="IPR006671">
    <property type="entry name" value="Cyclin_N"/>
</dbReference>
<dbReference type="Pfam" id="PF00134">
    <property type="entry name" value="Cyclin_N"/>
    <property type="match status" value="1"/>
</dbReference>
<organism evidence="4 5">
    <name type="scientific">Brassica cretica</name>
    <name type="common">Mustard</name>
    <dbReference type="NCBI Taxonomy" id="69181"/>
    <lineage>
        <taxon>Eukaryota</taxon>
        <taxon>Viridiplantae</taxon>
        <taxon>Streptophyta</taxon>
        <taxon>Embryophyta</taxon>
        <taxon>Tracheophyta</taxon>
        <taxon>Spermatophyta</taxon>
        <taxon>Magnoliopsida</taxon>
        <taxon>eudicotyledons</taxon>
        <taxon>Gunneridae</taxon>
        <taxon>Pentapetalae</taxon>
        <taxon>rosids</taxon>
        <taxon>malvids</taxon>
        <taxon>Brassicales</taxon>
        <taxon>Brassicaceae</taxon>
        <taxon>Brassiceae</taxon>
        <taxon>Brassica</taxon>
    </lineage>
</organism>
<dbReference type="InterPro" id="IPR039361">
    <property type="entry name" value="Cyclin"/>
</dbReference>
<keyword evidence="1" id="KW-0132">Cell division</keyword>
<accession>A0A8S9RZJ8</accession>
<reference evidence="4" key="1">
    <citation type="submission" date="2019-12" db="EMBL/GenBank/DDBJ databases">
        <title>Genome sequencing and annotation of Brassica cretica.</title>
        <authorList>
            <person name="Studholme D.J."/>
            <person name="Sarris P."/>
        </authorList>
    </citation>
    <scope>NUCLEOTIDE SEQUENCE</scope>
    <source>
        <strain evidence="4">PFS-109/04</strain>
        <tissue evidence="4">Leaf</tissue>
    </source>
</reference>
<dbReference type="GO" id="GO:0051301">
    <property type="term" value="P:cell division"/>
    <property type="evidence" value="ECO:0007669"/>
    <property type="project" value="UniProtKB-KW"/>
</dbReference>
<evidence type="ECO:0000259" key="3">
    <source>
        <dbReference type="Pfam" id="PF00134"/>
    </source>
</evidence>
<protein>
    <recommendedName>
        <fullName evidence="3">Cyclin N-terminal domain-containing protein</fullName>
    </recommendedName>
</protein>
<dbReference type="Proteomes" id="UP000712600">
    <property type="component" value="Unassembled WGS sequence"/>
</dbReference>
<dbReference type="EMBL" id="QGKX02000088">
    <property type="protein sequence ID" value="KAF3586230.1"/>
    <property type="molecule type" value="Genomic_DNA"/>
</dbReference>
<dbReference type="SUPFAM" id="SSF47954">
    <property type="entry name" value="Cyclin-like"/>
    <property type="match status" value="1"/>
</dbReference>
<evidence type="ECO:0000256" key="2">
    <source>
        <dbReference type="ARBA" id="ARBA00023306"/>
    </source>
</evidence>
<keyword evidence="2" id="KW-0131">Cell cycle</keyword>
<name>A0A8S9RZJ8_BRACR</name>
<dbReference type="AlphaFoldDB" id="A0A8S9RZJ8"/>
<feature type="domain" description="Cyclin N-terminal" evidence="3">
    <location>
        <begin position="42"/>
        <end position="83"/>
    </location>
</feature>
<evidence type="ECO:0000313" key="5">
    <source>
        <dbReference type="Proteomes" id="UP000712600"/>
    </source>
</evidence>
<dbReference type="InterPro" id="IPR036915">
    <property type="entry name" value="Cyclin-like_sf"/>
</dbReference>